<dbReference type="Pfam" id="PF23559">
    <property type="entry name" value="WHD_DRP"/>
    <property type="match status" value="1"/>
</dbReference>
<dbReference type="InterPro" id="IPR002182">
    <property type="entry name" value="NB-ARC"/>
</dbReference>
<dbReference type="GO" id="GO:0007165">
    <property type="term" value="P:signal transduction"/>
    <property type="evidence" value="ECO:0007669"/>
    <property type="project" value="InterPro"/>
</dbReference>
<protein>
    <submittedName>
        <fullName evidence="6">TIR-NBS-LRR type disease resistance protein</fullName>
    </submittedName>
</protein>
<dbReference type="GO" id="GO:0051707">
    <property type="term" value="P:response to other organism"/>
    <property type="evidence" value="ECO:0007669"/>
    <property type="project" value="UniProtKB-ARBA"/>
</dbReference>
<dbReference type="AlphaFoldDB" id="Q19PJ5"/>
<dbReference type="GO" id="GO:0043531">
    <property type="term" value="F:ADP binding"/>
    <property type="evidence" value="ECO:0007669"/>
    <property type="project" value="InterPro"/>
</dbReference>
<evidence type="ECO:0000256" key="2">
    <source>
        <dbReference type="ARBA" id="ARBA00022737"/>
    </source>
</evidence>
<dbReference type="InterPro" id="IPR042197">
    <property type="entry name" value="Apaf_helical"/>
</dbReference>
<evidence type="ECO:0000259" key="5">
    <source>
        <dbReference type="PROSITE" id="PS50104"/>
    </source>
</evidence>
<dbReference type="InterPro" id="IPR032675">
    <property type="entry name" value="LRR_dom_sf"/>
</dbReference>
<name>Q19PJ5_POPTR</name>
<sequence length="1151" mass="130952">MASSSSLPRPGWVYDVFVSFRGQDTRKNLTDHLYTALHHARIHAFRDDEKLRRGEEISLQLSKAIQESKISIVVFSKGYASSTWCLGELQKILECRRQPTGQIVLPVFYDIDPSDIRKQTGSFAEAFDRHEARFKEEMEKVQKWRKALVEAANLSGLDRRSIANAHESKLIQKIVEEVSSILNRRNINERPLKMLKTTMISGGGLHDDAEEKQITNTAVRDWLDEYKDAVYEAEDFLDEIAYETLRQELEAETQTFINPLELKRLREIEEKSRGLQERLDDLVKQKDVLGLINRTGKEPSSPKSRTTSLVDERGVYGRDDDREAVLMLLVSEDANGENPDVVPVVGMGGVGKTTLAQLVYNHRRVQKRFDLKAWVCVSEDFSVLKLTKVILEGFGSKPASDNLDKLQLQLKERLQGNKFLLVLDDVWNEDYDEWDRFLTPLKYGAKGSMILVTTRNESVASVTRTVPTHHLKELTEDNCLLVFTKHAFRGKNPNDYEELLQIGREIAKKCKGLPLAAKTLGGLLRTKRDVEEWEKILESNLWDLPKDNILPALRLSYLYLLPQLKQCFAYCAIFPKDYLFGKDELVLLWIAEGFLVRPLDGEMERVGGECFDDLLARSFFQLSSASPSSFVMHDLIHDLVCPVNSASGWGKIILPWPLEGLDIYRSHAAKMLCSTSKLKHLRYLDLSRSDLVTLPEEVSSLLNLQTLILVNCHELFSLPDLGNLKHLRHLNLEGTRIKRLPESLDRLINLRYLNIKYTPLKEMPPHIGQLAKLQTLTAFLVGRQEPTIKELGKLRHLRGELHIGNLQNVVDAWDAVKANLKGKRHLDELRFTWGGDTHDPQHVTSTLEKLEPNRNVKDLQIDGYGGVRFPEWVGKSSFSNIVSLKLSRCTNCTSLPPLGQLASLKRLSIEAFDRVETVSSEFYGNCTAMKKPFESLQTLSFRRMPEWREWISDEGSREAFPLLEVLLIKECPKLAMALPSHHLPRVTRLTISGCEQLATPLPRFPRLHSLSVSGFHSLESLPEEIEQMGGGANQRKLKQRRMAKRLQRERMKPFVRGLGAGALTKAHCLDEAENIGCSIQTRAEIAQVRVFLLLSSFVHCQVDLSGTVHLFKTLLLNPDRPDKSTGWLDRFGFVKRPVSATTRQNSVDPMS</sequence>
<dbReference type="PANTHER" id="PTHR36766:SF40">
    <property type="entry name" value="DISEASE RESISTANCE PROTEIN RGA3"/>
    <property type="match status" value="1"/>
</dbReference>
<keyword evidence="3" id="KW-0611">Plant defense</keyword>
<accession>Q19PJ5</accession>
<dbReference type="Gene3D" id="3.40.50.300">
    <property type="entry name" value="P-loop containing nucleotide triphosphate hydrolases"/>
    <property type="match status" value="1"/>
</dbReference>
<evidence type="ECO:0000256" key="3">
    <source>
        <dbReference type="ARBA" id="ARBA00022821"/>
    </source>
</evidence>
<proteinExistence type="evidence at transcript level"/>
<keyword evidence="2" id="KW-0677">Repeat</keyword>
<dbReference type="InterPro" id="IPR035897">
    <property type="entry name" value="Toll_tir_struct_dom_sf"/>
</dbReference>
<dbReference type="PANTHER" id="PTHR36766">
    <property type="entry name" value="PLANT BROAD-SPECTRUM MILDEW RESISTANCE PROTEIN RPW8"/>
    <property type="match status" value="1"/>
</dbReference>
<dbReference type="InterPro" id="IPR058922">
    <property type="entry name" value="WHD_DRP"/>
</dbReference>
<evidence type="ECO:0000256" key="1">
    <source>
        <dbReference type="ARBA" id="ARBA00022614"/>
    </source>
</evidence>
<dbReference type="EMBL" id="DQ513248">
    <property type="protein sequence ID" value="ABF81462.1"/>
    <property type="molecule type" value="mRNA"/>
</dbReference>
<dbReference type="InterPro" id="IPR036388">
    <property type="entry name" value="WH-like_DNA-bd_sf"/>
</dbReference>
<dbReference type="Pfam" id="PF00931">
    <property type="entry name" value="NB-ARC"/>
    <property type="match status" value="1"/>
</dbReference>
<dbReference type="SUPFAM" id="SSF52200">
    <property type="entry name" value="Toll/Interleukin receptor TIR domain"/>
    <property type="match status" value="1"/>
</dbReference>
<dbReference type="SUPFAM" id="SSF52058">
    <property type="entry name" value="L domain-like"/>
    <property type="match status" value="1"/>
</dbReference>
<dbReference type="SMART" id="SM00369">
    <property type="entry name" value="LRR_TYP"/>
    <property type="match status" value="3"/>
</dbReference>
<reference evidence="6" key="1">
    <citation type="submission" date="2006-04" db="EMBL/GenBank/DDBJ databases">
        <title>Cloning and characterization of NBS-LRR type of disease resistance-like protein.</title>
        <authorList>
            <person name="Zhang Z.Y."/>
            <person name="Zhang Q."/>
        </authorList>
    </citation>
    <scope>NUCLEOTIDE SEQUENCE</scope>
</reference>
<dbReference type="Pfam" id="PF01582">
    <property type="entry name" value="TIR"/>
    <property type="match status" value="1"/>
</dbReference>
<evidence type="ECO:0000313" key="6">
    <source>
        <dbReference type="EMBL" id="ABF81462.1"/>
    </source>
</evidence>
<dbReference type="Gene3D" id="1.10.10.10">
    <property type="entry name" value="Winged helix-like DNA-binding domain superfamily/Winged helix DNA-binding domain"/>
    <property type="match status" value="1"/>
</dbReference>
<dbReference type="InterPro" id="IPR027417">
    <property type="entry name" value="P-loop_NTPase"/>
</dbReference>
<feature type="domain" description="TIR" evidence="5">
    <location>
        <begin position="12"/>
        <end position="182"/>
    </location>
</feature>
<organism evidence="6">
    <name type="scientific">Populus trichocarpa</name>
    <name type="common">Western balsam poplar</name>
    <name type="synonym">Populus balsamifera subsp. trichocarpa</name>
    <dbReference type="NCBI Taxonomy" id="3694"/>
    <lineage>
        <taxon>Eukaryota</taxon>
        <taxon>Viridiplantae</taxon>
        <taxon>Streptophyta</taxon>
        <taxon>Embryophyta</taxon>
        <taxon>Tracheophyta</taxon>
        <taxon>Spermatophyta</taxon>
        <taxon>Magnoliopsida</taxon>
        <taxon>eudicotyledons</taxon>
        <taxon>Gunneridae</taxon>
        <taxon>Pentapetalae</taxon>
        <taxon>rosids</taxon>
        <taxon>fabids</taxon>
        <taxon>Malpighiales</taxon>
        <taxon>Salicaceae</taxon>
        <taxon>Saliceae</taxon>
        <taxon>Populus</taxon>
    </lineage>
</organism>
<dbReference type="FunFam" id="3.40.50.300:FF:001091">
    <property type="entry name" value="Probable disease resistance protein At1g61300"/>
    <property type="match status" value="1"/>
</dbReference>
<dbReference type="Pfam" id="PF25019">
    <property type="entry name" value="LRR_R13L1-DRL21"/>
    <property type="match status" value="1"/>
</dbReference>
<evidence type="ECO:0000256" key="4">
    <source>
        <dbReference type="ARBA" id="ARBA00023027"/>
    </source>
</evidence>
<dbReference type="InterPro" id="IPR003591">
    <property type="entry name" value="Leu-rich_rpt_typical-subtyp"/>
</dbReference>
<dbReference type="InterPro" id="IPR000157">
    <property type="entry name" value="TIR_dom"/>
</dbReference>
<keyword evidence="4" id="KW-0520">NAD</keyword>
<dbReference type="PRINTS" id="PR00364">
    <property type="entry name" value="DISEASERSIST"/>
</dbReference>
<dbReference type="Gene3D" id="3.40.50.10140">
    <property type="entry name" value="Toll/interleukin-1 receptor homology (TIR) domain"/>
    <property type="match status" value="1"/>
</dbReference>
<dbReference type="GO" id="GO:0005524">
    <property type="term" value="F:ATP binding"/>
    <property type="evidence" value="ECO:0007669"/>
    <property type="project" value="UniProtKB-KW"/>
</dbReference>
<dbReference type="SMART" id="SM00255">
    <property type="entry name" value="TIR"/>
    <property type="match status" value="1"/>
</dbReference>
<dbReference type="PROSITE" id="PS50104">
    <property type="entry name" value="TIR"/>
    <property type="match status" value="1"/>
</dbReference>
<dbReference type="Gene3D" id="3.80.10.10">
    <property type="entry name" value="Ribonuclease Inhibitor"/>
    <property type="match status" value="1"/>
</dbReference>
<dbReference type="Gene3D" id="1.10.8.430">
    <property type="entry name" value="Helical domain of apoptotic protease-activating factors"/>
    <property type="match status" value="1"/>
</dbReference>
<dbReference type="FunFam" id="3.40.50.10140:FF:000007">
    <property type="entry name" value="Disease resistance protein (TIR-NBS-LRR class)"/>
    <property type="match status" value="1"/>
</dbReference>
<dbReference type="InterPro" id="IPR056789">
    <property type="entry name" value="LRR_R13L1-DRL21"/>
</dbReference>
<keyword evidence="1" id="KW-0433">Leucine-rich repeat</keyword>
<dbReference type="SUPFAM" id="SSF52540">
    <property type="entry name" value="P-loop containing nucleoside triphosphate hydrolases"/>
    <property type="match status" value="1"/>
</dbReference>
<dbReference type="GO" id="GO:0006952">
    <property type="term" value="P:defense response"/>
    <property type="evidence" value="ECO:0007669"/>
    <property type="project" value="UniProtKB-KW"/>
</dbReference>